<evidence type="ECO:0000256" key="1">
    <source>
        <dbReference type="ARBA" id="ARBA00022692"/>
    </source>
</evidence>
<dbReference type="GO" id="GO:0016020">
    <property type="term" value="C:membrane"/>
    <property type="evidence" value="ECO:0007669"/>
    <property type="project" value="InterPro"/>
</dbReference>
<keyword evidence="1" id="KW-0812">Transmembrane</keyword>
<evidence type="ECO:0000313" key="5">
    <source>
        <dbReference type="EMBL" id="EZP76625.1"/>
    </source>
</evidence>
<dbReference type="EMBL" id="JFYZ01000035">
    <property type="protein sequence ID" value="EZP76625.1"/>
    <property type="molecule type" value="Genomic_DNA"/>
</dbReference>
<proteinExistence type="predicted"/>
<evidence type="ECO:0000313" key="7">
    <source>
        <dbReference type="Proteomes" id="UP000094626"/>
    </source>
</evidence>
<dbReference type="Gene3D" id="1.10.3860.10">
    <property type="entry name" value="Sodium:dicarboxylate symporter"/>
    <property type="match status" value="1"/>
</dbReference>
<dbReference type="SUPFAM" id="SSF118215">
    <property type="entry name" value="Proton glutamate symport protein"/>
    <property type="match status" value="1"/>
</dbReference>
<dbReference type="EMBL" id="CP017076">
    <property type="protein sequence ID" value="AOR79334.1"/>
    <property type="molecule type" value="Genomic_DNA"/>
</dbReference>
<dbReference type="GO" id="GO:0015293">
    <property type="term" value="F:symporter activity"/>
    <property type="evidence" value="ECO:0007669"/>
    <property type="project" value="InterPro"/>
</dbReference>
<evidence type="ECO:0000256" key="3">
    <source>
        <dbReference type="ARBA" id="ARBA00023136"/>
    </source>
</evidence>
<keyword evidence="7" id="KW-1185">Reference proteome</keyword>
<organism evidence="5 6">
    <name type="scientific">Novosphingobium resinovorum</name>
    <dbReference type="NCBI Taxonomy" id="158500"/>
    <lineage>
        <taxon>Bacteria</taxon>
        <taxon>Pseudomonadati</taxon>
        <taxon>Pseudomonadota</taxon>
        <taxon>Alphaproteobacteria</taxon>
        <taxon>Sphingomonadales</taxon>
        <taxon>Sphingomonadaceae</taxon>
        <taxon>Novosphingobium</taxon>
    </lineage>
</organism>
<gene>
    <name evidence="4" type="ORF">BES08_21020</name>
    <name evidence="5" type="ORF">BV97_04508</name>
</gene>
<dbReference type="PATRIC" id="fig|158500.4.peg.4584"/>
<keyword evidence="2" id="KW-1133">Transmembrane helix</keyword>
<dbReference type="Proteomes" id="UP000024329">
    <property type="component" value="Unassembled WGS sequence"/>
</dbReference>
<dbReference type="Proteomes" id="UP000094626">
    <property type="component" value="Plasmid pSA1"/>
</dbReference>
<keyword evidence="4" id="KW-0614">Plasmid</keyword>
<reference evidence="4" key="2">
    <citation type="submission" date="2016-08" db="EMBL/GenBank/DDBJ databases">
        <authorList>
            <person name="Seilhamer J.J."/>
        </authorList>
    </citation>
    <scope>NUCLEOTIDE SEQUENCE [LARGE SCALE GENOMIC DNA]</scope>
    <source>
        <strain evidence="4">SA1</strain>
        <plasmid evidence="4">pSA1</plasmid>
    </source>
</reference>
<dbReference type="OrthoDB" id="9766690at2"/>
<name>A0A031JPC0_9SPHN</name>
<evidence type="ECO:0000313" key="4">
    <source>
        <dbReference type="EMBL" id="AOR79334.1"/>
    </source>
</evidence>
<reference evidence="7" key="3">
    <citation type="journal article" date="2017" name="J. Biotechnol.">
        <title>Complete genome sequence of Novosphingobium resinovorum SA1, a versatile xenobiotic-degrading bacterium capable of utilizing sulfanilic acid.</title>
        <authorList>
            <person name="Hegedus B."/>
            <person name="Kos P.B."/>
            <person name="Balint B."/>
            <person name="Maroti G."/>
            <person name="Gan H.M."/>
            <person name="Perei K."/>
            <person name="Rakhely G."/>
        </authorList>
    </citation>
    <scope>NUCLEOTIDE SEQUENCE [LARGE SCALE GENOMIC DNA]</scope>
    <source>
        <strain evidence="7">SA1</strain>
    </source>
</reference>
<evidence type="ECO:0000313" key="6">
    <source>
        <dbReference type="Proteomes" id="UP000024329"/>
    </source>
</evidence>
<geneLocation type="plasmid" evidence="4 7">
    <name>pSA1</name>
</geneLocation>
<protein>
    <submittedName>
        <fullName evidence="5">Na+/H+ dicarboxylate symporter</fullName>
    </submittedName>
</protein>
<evidence type="ECO:0000256" key="2">
    <source>
        <dbReference type="ARBA" id="ARBA00022989"/>
    </source>
</evidence>
<dbReference type="KEGG" id="nre:BES08_21020"/>
<keyword evidence="3" id="KW-0472">Membrane</keyword>
<sequence>MGNGAALGRIGGRALAWFSVTSLLSLAIDHFMDMGRPATNVLGDTIATCVVSHWEDRRRMREEVLSAHA</sequence>
<accession>A0A031JPC0</accession>
<dbReference type="InterPro" id="IPR036458">
    <property type="entry name" value="Na:dicarbo_symporter_sf"/>
</dbReference>
<dbReference type="AlphaFoldDB" id="A0A031JPC0"/>
<reference evidence="5 6" key="1">
    <citation type="submission" date="2014-03" db="EMBL/GenBank/DDBJ databases">
        <title>Whole genome sequence of Novosphingobium resinovorum KF1.</title>
        <authorList>
            <person name="Gan H.M."/>
            <person name="Gan H.Y."/>
            <person name="Chew T.H."/>
            <person name="Savka M.A."/>
        </authorList>
    </citation>
    <scope>NUCLEOTIDE SEQUENCE [LARGE SCALE GENOMIC DNA]</scope>
    <source>
        <strain evidence="5 6">KF1</strain>
    </source>
</reference>